<organism evidence="2 3">
    <name type="scientific">Pisolithus microcarpus 441</name>
    <dbReference type="NCBI Taxonomy" id="765257"/>
    <lineage>
        <taxon>Eukaryota</taxon>
        <taxon>Fungi</taxon>
        <taxon>Dikarya</taxon>
        <taxon>Basidiomycota</taxon>
        <taxon>Agaricomycotina</taxon>
        <taxon>Agaricomycetes</taxon>
        <taxon>Agaricomycetidae</taxon>
        <taxon>Boletales</taxon>
        <taxon>Sclerodermatineae</taxon>
        <taxon>Pisolithaceae</taxon>
        <taxon>Pisolithus</taxon>
    </lineage>
</organism>
<keyword evidence="3" id="KW-1185">Reference proteome</keyword>
<feature type="compositionally biased region" description="Polar residues" evidence="1">
    <location>
        <begin position="57"/>
        <end position="66"/>
    </location>
</feature>
<reference evidence="3" key="2">
    <citation type="submission" date="2015-01" db="EMBL/GenBank/DDBJ databases">
        <title>Evolutionary Origins and Diversification of the Mycorrhizal Mutualists.</title>
        <authorList>
            <consortium name="DOE Joint Genome Institute"/>
            <consortium name="Mycorrhizal Genomics Consortium"/>
            <person name="Kohler A."/>
            <person name="Kuo A."/>
            <person name="Nagy L.G."/>
            <person name="Floudas D."/>
            <person name="Copeland A."/>
            <person name="Barry K.W."/>
            <person name="Cichocki N."/>
            <person name="Veneault-Fourrey C."/>
            <person name="LaButti K."/>
            <person name="Lindquist E.A."/>
            <person name="Lipzen A."/>
            <person name="Lundell T."/>
            <person name="Morin E."/>
            <person name="Murat C."/>
            <person name="Riley R."/>
            <person name="Ohm R."/>
            <person name="Sun H."/>
            <person name="Tunlid A."/>
            <person name="Henrissat B."/>
            <person name="Grigoriev I.V."/>
            <person name="Hibbett D.S."/>
            <person name="Martin F."/>
        </authorList>
    </citation>
    <scope>NUCLEOTIDE SEQUENCE [LARGE SCALE GENOMIC DNA]</scope>
    <source>
        <strain evidence="3">441</strain>
    </source>
</reference>
<reference evidence="2 3" key="1">
    <citation type="submission" date="2014-04" db="EMBL/GenBank/DDBJ databases">
        <authorList>
            <consortium name="DOE Joint Genome Institute"/>
            <person name="Kuo A."/>
            <person name="Kohler A."/>
            <person name="Costa M.D."/>
            <person name="Nagy L.G."/>
            <person name="Floudas D."/>
            <person name="Copeland A."/>
            <person name="Barry K.W."/>
            <person name="Cichocki N."/>
            <person name="Veneault-Fourrey C."/>
            <person name="LaButti K."/>
            <person name="Lindquist E.A."/>
            <person name="Lipzen A."/>
            <person name="Lundell T."/>
            <person name="Morin E."/>
            <person name="Murat C."/>
            <person name="Sun H."/>
            <person name="Tunlid A."/>
            <person name="Henrissat B."/>
            <person name="Grigoriev I.V."/>
            <person name="Hibbett D.S."/>
            <person name="Martin F."/>
            <person name="Nordberg H.P."/>
            <person name="Cantor M.N."/>
            <person name="Hua S.X."/>
        </authorList>
    </citation>
    <scope>NUCLEOTIDE SEQUENCE [LARGE SCALE GENOMIC DNA]</scope>
    <source>
        <strain evidence="2 3">441</strain>
    </source>
</reference>
<dbReference type="Proteomes" id="UP000054018">
    <property type="component" value="Unassembled WGS sequence"/>
</dbReference>
<dbReference type="HOGENOM" id="CLU_2688745_0_0_1"/>
<evidence type="ECO:0000313" key="2">
    <source>
        <dbReference type="EMBL" id="KIK14657.1"/>
    </source>
</evidence>
<gene>
    <name evidence="2" type="ORF">PISMIDRAFT_17132</name>
</gene>
<sequence length="74" mass="7961">MAHVPYIIPTYLGRVPHLLASYRLFYTSEIQGLGSYKGAAHELNPTPSPVPPSRPSATLQPSSLSVSLCRPTLG</sequence>
<protein>
    <submittedName>
        <fullName evidence="2">Uncharacterized protein</fullName>
    </submittedName>
</protein>
<accession>A0A0C9YWV1</accession>
<feature type="region of interest" description="Disordered" evidence="1">
    <location>
        <begin position="41"/>
        <end position="74"/>
    </location>
</feature>
<name>A0A0C9YWV1_9AGAM</name>
<proteinExistence type="predicted"/>
<evidence type="ECO:0000313" key="3">
    <source>
        <dbReference type="Proteomes" id="UP000054018"/>
    </source>
</evidence>
<dbReference type="EMBL" id="KN833928">
    <property type="protein sequence ID" value="KIK14657.1"/>
    <property type="molecule type" value="Genomic_DNA"/>
</dbReference>
<evidence type="ECO:0000256" key="1">
    <source>
        <dbReference type="SAM" id="MobiDB-lite"/>
    </source>
</evidence>
<dbReference type="AlphaFoldDB" id="A0A0C9YWV1"/>